<feature type="region of interest" description="Disordered" evidence="1">
    <location>
        <begin position="63"/>
        <end position="114"/>
    </location>
</feature>
<protein>
    <recommendedName>
        <fullName evidence="2">No apical meristem-associated C-terminal domain-containing protein</fullName>
    </recommendedName>
</protein>
<keyword evidence="4" id="KW-1185">Reference proteome</keyword>
<feature type="domain" description="No apical meristem-associated C-terminal" evidence="2">
    <location>
        <begin position="41"/>
        <end position="170"/>
    </location>
</feature>
<sequence>MITLIVVLGFYNQFDGRSGFPELDKIESAKKMYKEVCKVSFSLEHCWNLLRHLPKWNIEFATKRSKSRKESPTPSPPECVRLENSEFERPIGRKAAKDLQKKRKKPGECGDNGGATILEQMRVELLESRKQRTEHLKEMIQLAKGKDEREKRREVKEQDEADAKIMAVDTMTNLIFNPYLNSRKQEIMERRRTQFFR</sequence>
<accession>A0AAD8HFG6</accession>
<proteinExistence type="predicted"/>
<dbReference type="AlphaFoldDB" id="A0AAD8HFG6"/>
<evidence type="ECO:0000313" key="4">
    <source>
        <dbReference type="Proteomes" id="UP001237642"/>
    </source>
</evidence>
<evidence type="ECO:0000259" key="2">
    <source>
        <dbReference type="Pfam" id="PF14303"/>
    </source>
</evidence>
<reference evidence="3" key="1">
    <citation type="submission" date="2023-02" db="EMBL/GenBank/DDBJ databases">
        <title>Genome of toxic invasive species Heracleum sosnowskyi carries increased number of genes despite the absence of recent whole-genome duplications.</title>
        <authorList>
            <person name="Schelkunov M."/>
            <person name="Shtratnikova V."/>
            <person name="Makarenko M."/>
            <person name="Klepikova A."/>
            <person name="Omelchenko D."/>
            <person name="Novikova G."/>
            <person name="Obukhova E."/>
            <person name="Bogdanov V."/>
            <person name="Penin A."/>
            <person name="Logacheva M."/>
        </authorList>
    </citation>
    <scope>NUCLEOTIDE SEQUENCE</scope>
    <source>
        <strain evidence="3">Hsosn_3</strain>
        <tissue evidence="3">Leaf</tissue>
    </source>
</reference>
<evidence type="ECO:0000256" key="1">
    <source>
        <dbReference type="SAM" id="MobiDB-lite"/>
    </source>
</evidence>
<reference evidence="3" key="2">
    <citation type="submission" date="2023-05" db="EMBL/GenBank/DDBJ databases">
        <authorList>
            <person name="Schelkunov M.I."/>
        </authorList>
    </citation>
    <scope>NUCLEOTIDE SEQUENCE</scope>
    <source>
        <strain evidence="3">Hsosn_3</strain>
        <tissue evidence="3">Leaf</tissue>
    </source>
</reference>
<dbReference type="InterPro" id="IPR029466">
    <property type="entry name" value="NAM-associated_C"/>
</dbReference>
<name>A0AAD8HFG6_9APIA</name>
<gene>
    <name evidence="3" type="ORF">POM88_040733</name>
</gene>
<dbReference type="Proteomes" id="UP001237642">
    <property type="component" value="Unassembled WGS sequence"/>
</dbReference>
<comment type="caution">
    <text evidence="3">The sequence shown here is derived from an EMBL/GenBank/DDBJ whole genome shotgun (WGS) entry which is preliminary data.</text>
</comment>
<dbReference type="PANTHER" id="PTHR45023">
    <property type="match status" value="1"/>
</dbReference>
<feature type="compositionally biased region" description="Basic and acidic residues" evidence="1">
    <location>
        <begin position="80"/>
        <end position="99"/>
    </location>
</feature>
<dbReference type="Pfam" id="PF14303">
    <property type="entry name" value="NAM-associated"/>
    <property type="match status" value="1"/>
</dbReference>
<dbReference type="EMBL" id="JAUIZM010000009">
    <property type="protein sequence ID" value="KAK1365172.1"/>
    <property type="molecule type" value="Genomic_DNA"/>
</dbReference>
<organism evidence="3 4">
    <name type="scientific">Heracleum sosnowskyi</name>
    <dbReference type="NCBI Taxonomy" id="360622"/>
    <lineage>
        <taxon>Eukaryota</taxon>
        <taxon>Viridiplantae</taxon>
        <taxon>Streptophyta</taxon>
        <taxon>Embryophyta</taxon>
        <taxon>Tracheophyta</taxon>
        <taxon>Spermatophyta</taxon>
        <taxon>Magnoliopsida</taxon>
        <taxon>eudicotyledons</taxon>
        <taxon>Gunneridae</taxon>
        <taxon>Pentapetalae</taxon>
        <taxon>asterids</taxon>
        <taxon>campanulids</taxon>
        <taxon>Apiales</taxon>
        <taxon>Apiaceae</taxon>
        <taxon>Apioideae</taxon>
        <taxon>apioid superclade</taxon>
        <taxon>Tordylieae</taxon>
        <taxon>Tordyliinae</taxon>
        <taxon>Heracleum</taxon>
    </lineage>
</organism>
<evidence type="ECO:0000313" key="3">
    <source>
        <dbReference type="EMBL" id="KAK1365172.1"/>
    </source>
</evidence>
<dbReference type="PANTHER" id="PTHR45023:SF4">
    <property type="entry name" value="GLYCINE-RICH PROTEIN-RELATED"/>
    <property type="match status" value="1"/>
</dbReference>